<dbReference type="PANTHER" id="PTHR32285">
    <property type="entry name" value="PROTEIN TRICHOME BIREFRINGENCE-LIKE 9-RELATED"/>
    <property type="match status" value="1"/>
</dbReference>
<gene>
    <name evidence="13" type="ORF">PVAP13_4KG177700</name>
</gene>
<dbReference type="AlphaFoldDB" id="A0A8T0TML6"/>
<keyword evidence="4 10" id="KW-0812">Transmembrane</keyword>
<accession>A0A8T0TML6</accession>
<evidence type="ECO:0000256" key="3">
    <source>
        <dbReference type="ARBA" id="ARBA00022679"/>
    </source>
</evidence>
<evidence type="ECO:0000259" key="12">
    <source>
        <dbReference type="Pfam" id="PF14416"/>
    </source>
</evidence>
<keyword evidence="7" id="KW-0333">Golgi apparatus</keyword>
<evidence type="ECO:0000259" key="11">
    <source>
        <dbReference type="Pfam" id="PF13839"/>
    </source>
</evidence>
<feature type="domain" description="Trichome birefringence-like N-terminal" evidence="12">
    <location>
        <begin position="557"/>
        <end position="609"/>
    </location>
</feature>
<evidence type="ECO:0000256" key="10">
    <source>
        <dbReference type="SAM" id="Phobius"/>
    </source>
</evidence>
<evidence type="ECO:0000256" key="8">
    <source>
        <dbReference type="ARBA" id="ARBA00023136"/>
    </source>
</evidence>
<dbReference type="EMBL" id="CM029043">
    <property type="protein sequence ID" value="KAG2610253.1"/>
    <property type="molecule type" value="Genomic_DNA"/>
</dbReference>
<evidence type="ECO:0008006" key="15">
    <source>
        <dbReference type="Google" id="ProtNLM"/>
    </source>
</evidence>
<dbReference type="GO" id="GO:1990538">
    <property type="term" value="F:xylan O-acetyltransferase activity"/>
    <property type="evidence" value="ECO:0007669"/>
    <property type="project" value="UniProtKB-ARBA"/>
</dbReference>
<dbReference type="OrthoDB" id="630188at2759"/>
<evidence type="ECO:0000313" key="14">
    <source>
        <dbReference type="Proteomes" id="UP000823388"/>
    </source>
</evidence>
<evidence type="ECO:0000256" key="6">
    <source>
        <dbReference type="ARBA" id="ARBA00022989"/>
    </source>
</evidence>
<feature type="compositionally biased region" description="Low complexity" evidence="9">
    <location>
        <begin position="524"/>
        <end position="533"/>
    </location>
</feature>
<protein>
    <recommendedName>
        <fullName evidence="15">Trichome birefringence-like N-terminal domain-containing protein</fullName>
    </recommendedName>
</protein>
<comment type="subcellular location">
    <subcellularLocation>
        <location evidence="1">Golgi apparatus membrane</location>
        <topology evidence="1">Single-pass type II membrane protein</topology>
    </subcellularLocation>
</comment>
<sequence>MKSLWKQSGGLVCADAGPLSPLGGRGSRRRARLTLYGFAAAFAAFTAYVALAAPSSAGAGEAAGGASWFGGVYASTAPYRSQISSFFSSILPADAPAPSPGPLRAPAGGSGGGGGEVSGGPVPGGSAAGSNSSAAHESGKQLGSSAGAPIGNAGGGSVPPAGDLAGTGISGKGGGGAPTNNSASSGGAPNGAVDRNNGNTVVSSSRAGGGSGSPASSAAGDGAAAKTGEQSVDTSVKQSGSGSGAPSNAAAGQGSPVRAEAKVGDSVPSNNSAGSSSSEKVDLSTGSSNNQAGNGSGAPTSGSASGNSSSLKAQGAVGAGSSGSSGNGTEKKADLSKSSDAQPGSGNGDASHKSTGNSSLVKSTDTKAGSNNSSDAQQGSGNGDASGKSTGSSRPAMSTDLKGSSNNGSGAQPGSGSSDANHKSAGTTLVKSNNGGEQNSTSASAVPIRNQTGSLALAGEKEVGSPTKNNTVVASSAVKNQEQTSSGIASGGSSGTVNKQKGDGTQGQGNAGSSKDHSAQAVTSKSGNNSKGNESTIKQDGGSSGNKKADWFKQVASCDMFHGHWVRDDSYPLYPEGSCPHIDEPFDCYLNGRRDLAYQKLRWQPSGCSIPRLNPTDMLERLRGKRLVFIGDSLNRNMWESIVCILRNSVKDKRKVFEASGRREFKTEGSYSFLFTDYNCSVEFFRSPFLVREWEMQVSGGKKKETLRLDLVEESSPKYKDADFLIFNTGHWWTHEKTALGKDYYQEGNHVYSELNVVDAFHKALLTWSKWIDANVNPQKTTVLFRGYSASHFSGGQWNSGGSCDKESEPITNEQYLSTYPPKMSILEDVIHKMKTPVVYLNITRMTDYRKDAHPSIYRKQNLTDEERRSPERYQDCSHWCLPGVPDSWNELVYAQLLIRQHQMRQQ</sequence>
<dbReference type="InterPro" id="IPR026057">
    <property type="entry name" value="TBL_C"/>
</dbReference>
<feature type="compositionally biased region" description="Gly residues" evidence="9">
    <location>
        <begin position="317"/>
        <end position="326"/>
    </location>
</feature>
<dbReference type="Proteomes" id="UP000823388">
    <property type="component" value="Chromosome 4K"/>
</dbReference>
<dbReference type="Pfam" id="PF14416">
    <property type="entry name" value="PMR5N"/>
    <property type="match status" value="1"/>
</dbReference>
<feature type="compositionally biased region" description="Polar residues" evidence="9">
    <location>
        <begin position="387"/>
        <end position="454"/>
    </location>
</feature>
<comment type="caution">
    <text evidence="13">The sequence shown here is derived from an EMBL/GenBank/DDBJ whole genome shotgun (WGS) entry which is preliminary data.</text>
</comment>
<keyword evidence="5" id="KW-0735">Signal-anchor</keyword>
<evidence type="ECO:0000256" key="4">
    <source>
        <dbReference type="ARBA" id="ARBA00022692"/>
    </source>
</evidence>
<organism evidence="13 14">
    <name type="scientific">Panicum virgatum</name>
    <name type="common">Blackwell switchgrass</name>
    <dbReference type="NCBI Taxonomy" id="38727"/>
    <lineage>
        <taxon>Eukaryota</taxon>
        <taxon>Viridiplantae</taxon>
        <taxon>Streptophyta</taxon>
        <taxon>Embryophyta</taxon>
        <taxon>Tracheophyta</taxon>
        <taxon>Spermatophyta</taxon>
        <taxon>Magnoliopsida</taxon>
        <taxon>Liliopsida</taxon>
        <taxon>Poales</taxon>
        <taxon>Poaceae</taxon>
        <taxon>PACMAD clade</taxon>
        <taxon>Panicoideae</taxon>
        <taxon>Panicodae</taxon>
        <taxon>Paniceae</taxon>
        <taxon>Panicinae</taxon>
        <taxon>Panicum</taxon>
        <taxon>Panicum sect. Hiantes</taxon>
    </lineage>
</organism>
<feature type="compositionally biased region" description="Low complexity" evidence="9">
    <location>
        <begin position="266"/>
        <end position="310"/>
    </location>
</feature>
<keyword evidence="3" id="KW-0808">Transferase</keyword>
<feature type="compositionally biased region" description="Polar residues" evidence="9">
    <location>
        <begin position="178"/>
        <end position="187"/>
    </location>
</feature>
<dbReference type="InterPro" id="IPR025846">
    <property type="entry name" value="TBL_N"/>
</dbReference>
<feature type="compositionally biased region" description="Low complexity" evidence="9">
    <location>
        <begin position="213"/>
        <end position="228"/>
    </location>
</feature>
<feature type="transmembrane region" description="Helical" evidence="10">
    <location>
        <begin position="33"/>
        <end position="51"/>
    </location>
</feature>
<evidence type="ECO:0000256" key="5">
    <source>
        <dbReference type="ARBA" id="ARBA00022968"/>
    </source>
</evidence>
<feature type="compositionally biased region" description="Gly residues" evidence="9">
    <location>
        <begin position="108"/>
        <end position="127"/>
    </location>
</feature>
<dbReference type="Pfam" id="PF13839">
    <property type="entry name" value="PC-Esterase"/>
    <property type="match status" value="1"/>
</dbReference>
<feature type="compositionally biased region" description="Gly residues" evidence="9">
    <location>
        <begin position="168"/>
        <end position="177"/>
    </location>
</feature>
<evidence type="ECO:0000256" key="1">
    <source>
        <dbReference type="ARBA" id="ARBA00004323"/>
    </source>
</evidence>
<feature type="compositionally biased region" description="Low complexity" evidence="9">
    <location>
        <begin position="238"/>
        <end position="256"/>
    </location>
</feature>
<feature type="domain" description="Trichome birefringence-like C-terminal" evidence="11">
    <location>
        <begin position="610"/>
        <end position="895"/>
    </location>
</feature>
<proteinExistence type="inferred from homology"/>
<dbReference type="GO" id="GO:0000139">
    <property type="term" value="C:Golgi membrane"/>
    <property type="evidence" value="ECO:0007669"/>
    <property type="project" value="UniProtKB-SubCell"/>
</dbReference>
<name>A0A8T0TML6_PANVG</name>
<evidence type="ECO:0000256" key="7">
    <source>
        <dbReference type="ARBA" id="ARBA00023034"/>
    </source>
</evidence>
<evidence type="ECO:0000313" key="13">
    <source>
        <dbReference type="EMBL" id="KAG2610253.1"/>
    </source>
</evidence>
<keyword evidence="14" id="KW-1185">Reference proteome</keyword>
<dbReference type="PANTHER" id="PTHR32285:SF22">
    <property type="entry name" value="PROTEIN TRICHOME BIREFRINGENCE"/>
    <property type="match status" value="1"/>
</dbReference>
<feature type="compositionally biased region" description="Polar residues" evidence="9">
    <location>
        <begin position="466"/>
        <end position="484"/>
    </location>
</feature>
<dbReference type="InterPro" id="IPR029962">
    <property type="entry name" value="TBL"/>
</dbReference>
<keyword evidence="8 10" id="KW-0472">Membrane</keyword>
<keyword evidence="6 10" id="KW-1133">Transmembrane helix</keyword>
<comment type="similarity">
    <text evidence="2">Belongs to the PC-esterase family. TBL subfamily.</text>
</comment>
<evidence type="ECO:0000256" key="9">
    <source>
        <dbReference type="SAM" id="MobiDB-lite"/>
    </source>
</evidence>
<reference evidence="13" key="1">
    <citation type="submission" date="2020-05" db="EMBL/GenBank/DDBJ databases">
        <title>WGS assembly of Panicum virgatum.</title>
        <authorList>
            <person name="Lovell J.T."/>
            <person name="Jenkins J."/>
            <person name="Shu S."/>
            <person name="Juenger T.E."/>
            <person name="Schmutz J."/>
        </authorList>
    </citation>
    <scope>NUCLEOTIDE SEQUENCE</scope>
    <source>
        <strain evidence="13">AP13</strain>
    </source>
</reference>
<feature type="region of interest" description="Disordered" evidence="9">
    <location>
        <begin position="97"/>
        <end position="548"/>
    </location>
</feature>
<evidence type="ECO:0000256" key="2">
    <source>
        <dbReference type="ARBA" id="ARBA00007727"/>
    </source>
</evidence>
<feature type="compositionally biased region" description="Polar residues" evidence="9">
    <location>
        <begin position="353"/>
        <end position="379"/>
    </location>
</feature>